<dbReference type="KEGG" id="gbi:PG2T_04310"/>
<dbReference type="OrthoDB" id="5295974at2"/>
<proteinExistence type="predicted"/>
<evidence type="ECO:0008006" key="3">
    <source>
        <dbReference type="Google" id="ProtNLM"/>
    </source>
</evidence>
<protein>
    <recommendedName>
        <fullName evidence="3">Phosphoglycerate mutase</fullName>
    </recommendedName>
</protein>
<reference evidence="2" key="1">
    <citation type="submission" date="2016-03" db="EMBL/GenBank/DDBJ databases">
        <title>Complete genome sequence of Solimmundus cernigliae, representing a novel lineage of polycyclic aromatic hydrocarbon degraders within the Gammaproteobacteria.</title>
        <authorList>
            <person name="Singleton D.R."/>
            <person name="Dickey A.N."/>
            <person name="Scholl E.H."/>
            <person name="Wright F.A."/>
            <person name="Aitken M.D."/>
        </authorList>
    </citation>
    <scope>NUCLEOTIDE SEQUENCE [LARGE SCALE GENOMIC DNA]</scope>
    <source>
        <strain evidence="2">TR3.2</strain>
    </source>
</reference>
<evidence type="ECO:0000313" key="2">
    <source>
        <dbReference type="Proteomes" id="UP000092952"/>
    </source>
</evidence>
<dbReference type="RefSeq" id="WP_068802986.1">
    <property type="nucleotide sequence ID" value="NZ_CP014671.1"/>
</dbReference>
<evidence type="ECO:0000313" key="1">
    <source>
        <dbReference type="EMBL" id="ANX03489.1"/>
    </source>
</evidence>
<dbReference type="InParanoid" id="A0A1B1YS08"/>
<gene>
    <name evidence="1" type="ORF">PG2T_04310</name>
</gene>
<dbReference type="AlphaFoldDB" id="A0A1B1YS08"/>
<dbReference type="Proteomes" id="UP000092952">
    <property type="component" value="Chromosome"/>
</dbReference>
<dbReference type="EMBL" id="CP014671">
    <property type="protein sequence ID" value="ANX03489.1"/>
    <property type="molecule type" value="Genomic_DNA"/>
</dbReference>
<sequence>MSARLTVHFSGVPAAHLAAVSGLTPVAPPAGDSAAGACALFGLNGDDMPLAAITYTHDFGTPPPAWCARLDPVCLMPSGATLRLVELPQTPLSEPDARELFDRVSAAGVIPGVQWRFGAPHRWYVESTDAPDIQTCPPDSLPGGDVAAGQPRGADAPRWQGWLNELQMLLFDAAPNLAREARDLPPANGLWLWGGGTAPSLSPAPFDTVCTDQPLIGGLARLAGRTPRAVPESVAEWLDAPPSGHALLGLGADAAAPERAAHWLDALQAALDGGRLEAVTLHAGGARFHLQRRSLLARLRRGLRRRAPR</sequence>
<dbReference type="STRING" id="1810504.PG2T_04310"/>
<name>A0A1B1YS08_9GAMM</name>
<accession>A0A1B1YS08</accession>
<keyword evidence="2" id="KW-1185">Reference proteome</keyword>
<organism evidence="1 2">
    <name type="scientific">Immundisolibacter cernigliae</name>
    <dbReference type="NCBI Taxonomy" id="1810504"/>
    <lineage>
        <taxon>Bacteria</taxon>
        <taxon>Pseudomonadati</taxon>
        <taxon>Pseudomonadota</taxon>
        <taxon>Gammaproteobacteria</taxon>
        <taxon>Immundisolibacterales</taxon>
        <taxon>Immundisolibacteraceae</taxon>
        <taxon>Immundisolibacter</taxon>
    </lineage>
</organism>